<dbReference type="SUPFAM" id="SSF52283">
    <property type="entry name" value="Formate/glycerate dehydrogenase catalytic domain-like"/>
    <property type="match status" value="1"/>
</dbReference>
<protein>
    <submittedName>
        <fullName evidence="1">Uncharacterized protein</fullName>
    </submittedName>
</protein>
<name>A0AA35PZM7_9HYPO</name>
<dbReference type="Proteomes" id="UP001160390">
    <property type="component" value="Unassembled WGS sequence"/>
</dbReference>
<reference evidence="1" key="1">
    <citation type="submission" date="2023-01" db="EMBL/GenBank/DDBJ databases">
        <authorList>
            <person name="Piombo E."/>
        </authorList>
    </citation>
    <scope>NUCLEOTIDE SEQUENCE</scope>
</reference>
<comment type="caution">
    <text evidence="1">The sequence shown here is derived from an EMBL/GenBank/DDBJ whole genome shotgun (WGS) entry which is preliminary data.</text>
</comment>
<accession>A0AA35PZM7</accession>
<organism evidence="1 2">
    <name type="scientific">Clonostachys chloroleuca</name>
    <dbReference type="NCBI Taxonomy" id="1926264"/>
    <lineage>
        <taxon>Eukaryota</taxon>
        <taxon>Fungi</taxon>
        <taxon>Dikarya</taxon>
        <taxon>Ascomycota</taxon>
        <taxon>Pezizomycotina</taxon>
        <taxon>Sordariomycetes</taxon>
        <taxon>Hypocreomycetidae</taxon>
        <taxon>Hypocreales</taxon>
        <taxon>Bionectriaceae</taxon>
        <taxon>Clonostachys</taxon>
    </lineage>
</organism>
<evidence type="ECO:0000313" key="2">
    <source>
        <dbReference type="Proteomes" id="UP001160390"/>
    </source>
</evidence>
<proteinExistence type="predicted"/>
<dbReference type="Gene3D" id="3.40.50.720">
    <property type="entry name" value="NAD(P)-binding Rossmann-like Domain"/>
    <property type="match status" value="1"/>
</dbReference>
<dbReference type="EMBL" id="CABFNP030000696">
    <property type="protein sequence ID" value="CAI6079169.1"/>
    <property type="molecule type" value="Genomic_DNA"/>
</dbReference>
<sequence>MYSNAKPSCFLHWQDIKYNHDLYENEFLKWFDVIANEEPNRESFIKALKNKKREAKWDIKIFASAGATFNWADVDAPGRRGIWYCNGAGASDEAVSDTALSMILSMFRNFGGHREGGAS</sequence>
<keyword evidence="2" id="KW-1185">Reference proteome</keyword>
<evidence type="ECO:0000313" key="1">
    <source>
        <dbReference type="EMBL" id="CAI6079169.1"/>
    </source>
</evidence>
<dbReference type="AlphaFoldDB" id="A0AA35PZM7"/>
<gene>
    <name evidence="1" type="ORF">CCHLO57077_00017932</name>
</gene>